<evidence type="ECO:0000313" key="2">
    <source>
        <dbReference type="EMBL" id="QTD55490.1"/>
    </source>
</evidence>
<name>A0ABX7T3U7_9SPHN</name>
<evidence type="ECO:0000259" key="1">
    <source>
        <dbReference type="Pfam" id="PF00542"/>
    </source>
</evidence>
<keyword evidence="3" id="KW-1185">Reference proteome</keyword>
<dbReference type="InterPro" id="IPR013823">
    <property type="entry name" value="Ribosomal_bL12_C"/>
</dbReference>
<keyword evidence="2" id="KW-0687">Ribonucleoprotein</keyword>
<sequence>MRREHKIEAIKLVRQAKNIGLAEAKALVERLELRDP</sequence>
<dbReference type="Proteomes" id="UP000663923">
    <property type="component" value="Chromosome"/>
</dbReference>
<proteinExistence type="predicted"/>
<reference evidence="2 3" key="1">
    <citation type="submission" date="2021-03" db="EMBL/GenBank/DDBJ databases">
        <title>Complete genome of Parasphingorhabdus_sp.JHSY0214.</title>
        <authorList>
            <person name="Yoo J.H."/>
            <person name="Bae J.W."/>
        </authorList>
    </citation>
    <scope>NUCLEOTIDE SEQUENCE [LARGE SCALE GENOMIC DNA]</scope>
    <source>
        <strain evidence="2 3">JHSY0214</strain>
    </source>
</reference>
<dbReference type="Pfam" id="PF00542">
    <property type="entry name" value="Ribosomal_L12"/>
    <property type="match status" value="1"/>
</dbReference>
<dbReference type="SUPFAM" id="SSF54736">
    <property type="entry name" value="ClpS-like"/>
    <property type="match status" value="1"/>
</dbReference>
<protein>
    <submittedName>
        <fullName evidence="2">Ribosomal protein L7/L12</fullName>
    </submittedName>
</protein>
<dbReference type="Gene3D" id="3.30.1390.10">
    <property type="match status" value="1"/>
</dbReference>
<feature type="domain" description="Large ribosomal subunit protein bL12 C-terminal" evidence="1">
    <location>
        <begin position="4"/>
        <end position="31"/>
    </location>
</feature>
<keyword evidence="2" id="KW-0689">Ribosomal protein</keyword>
<accession>A0ABX7T3U7</accession>
<dbReference type="EMBL" id="CP071794">
    <property type="protein sequence ID" value="QTD55490.1"/>
    <property type="molecule type" value="Genomic_DNA"/>
</dbReference>
<dbReference type="InterPro" id="IPR014719">
    <property type="entry name" value="Ribosomal_bL12_C/ClpS-like"/>
</dbReference>
<organism evidence="2 3">
    <name type="scientific">Parasphingorhabdus cellanae</name>
    <dbReference type="NCBI Taxonomy" id="2806553"/>
    <lineage>
        <taxon>Bacteria</taxon>
        <taxon>Pseudomonadati</taxon>
        <taxon>Pseudomonadota</taxon>
        <taxon>Alphaproteobacteria</taxon>
        <taxon>Sphingomonadales</taxon>
        <taxon>Sphingomonadaceae</taxon>
        <taxon>Parasphingorhabdus</taxon>
    </lineage>
</organism>
<dbReference type="RefSeq" id="WP_207987328.1">
    <property type="nucleotide sequence ID" value="NZ_CP071794.1"/>
</dbReference>
<gene>
    <name evidence="2" type="ORF">J4G78_14955</name>
</gene>
<dbReference type="GO" id="GO:0005840">
    <property type="term" value="C:ribosome"/>
    <property type="evidence" value="ECO:0007669"/>
    <property type="project" value="UniProtKB-KW"/>
</dbReference>
<evidence type="ECO:0000313" key="3">
    <source>
        <dbReference type="Proteomes" id="UP000663923"/>
    </source>
</evidence>